<reference evidence="1" key="1">
    <citation type="journal article" date="2015" name="Nature">
        <title>Complex archaea that bridge the gap between prokaryotes and eukaryotes.</title>
        <authorList>
            <person name="Spang A."/>
            <person name="Saw J.H."/>
            <person name="Jorgensen S.L."/>
            <person name="Zaremba-Niedzwiedzka K."/>
            <person name="Martijn J."/>
            <person name="Lind A.E."/>
            <person name="van Eijk R."/>
            <person name="Schleper C."/>
            <person name="Guy L."/>
            <person name="Ettema T.J."/>
        </authorList>
    </citation>
    <scope>NUCLEOTIDE SEQUENCE</scope>
</reference>
<sequence length="214" mass="24756">MEYDDFARYWPNSWIGIHQPMGHYLPYRIDGIGGQQVVGVIIKNSKGNTSEHNTTFDTLNTEKNIFKIHTVGMVNDKKGVFYVKQRPARQWRKGFTVTEGRVSRHLPFTPDFLKQTKYSPSKVGAPHIIWSMFNPHYYDIHEIATLLRKGRKYGGAIAQTMALCMSETSEHSVLVYKENTIGRFIDNKIHLQPRMFPYADHVKRELGVEVVIDE</sequence>
<evidence type="ECO:0000313" key="1">
    <source>
        <dbReference type="EMBL" id="KKM69623.1"/>
    </source>
</evidence>
<organism evidence="1">
    <name type="scientific">marine sediment metagenome</name>
    <dbReference type="NCBI Taxonomy" id="412755"/>
    <lineage>
        <taxon>unclassified sequences</taxon>
        <taxon>metagenomes</taxon>
        <taxon>ecological metagenomes</taxon>
    </lineage>
</organism>
<dbReference type="EMBL" id="LAZR01009957">
    <property type="protein sequence ID" value="KKM69623.1"/>
    <property type="molecule type" value="Genomic_DNA"/>
</dbReference>
<gene>
    <name evidence="1" type="ORF">LCGC14_1448890</name>
</gene>
<protein>
    <submittedName>
        <fullName evidence="1">Uncharacterized protein</fullName>
    </submittedName>
</protein>
<accession>A0A0F9JJ41</accession>
<name>A0A0F9JJ41_9ZZZZ</name>
<proteinExistence type="predicted"/>
<comment type="caution">
    <text evidence="1">The sequence shown here is derived from an EMBL/GenBank/DDBJ whole genome shotgun (WGS) entry which is preliminary data.</text>
</comment>
<dbReference type="AlphaFoldDB" id="A0A0F9JJ41"/>